<keyword evidence="5" id="KW-0732">Signal</keyword>
<keyword evidence="8" id="KW-1185">Reference proteome</keyword>
<proteinExistence type="predicted"/>
<evidence type="ECO:0000313" key="8">
    <source>
        <dbReference type="Proteomes" id="UP000594262"/>
    </source>
</evidence>
<dbReference type="AlphaFoldDB" id="A0A7M5WQD6"/>
<dbReference type="Pfam" id="PF00160">
    <property type="entry name" value="Pro_isomerase"/>
    <property type="match status" value="1"/>
</dbReference>
<dbReference type="SUPFAM" id="SSF50891">
    <property type="entry name" value="Cyclophilin-like"/>
    <property type="match status" value="1"/>
</dbReference>
<reference evidence="7" key="1">
    <citation type="submission" date="2021-01" db="UniProtKB">
        <authorList>
            <consortium name="EnsemblMetazoa"/>
        </authorList>
    </citation>
    <scope>IDENTIFICATION</scope>
</reference>
<feature type="signal peptide" evidence="5">
    <location>
        <begin position="1"/>
        <end position="25"/>
    </location>
</feature>
<dbReference type="PROSITE" id="PS50072">
    <property type="entry name" value="CSA_PPIASE_2"/>
    <property type="match status" value="1"/>
</dbReference>
<evidence type="ECO:0000256" key="4">
    <source>
        <dbReference type="ARBA" id="ARBA00023235"/>
    </source>
</evidence>
<dbReference type="PANTHER" id="PTHR11071">
    <property type="entry name" value="PEPTIDYL-PROLYL CIS-TRANS ISOMERASE"/>
    <property type="match status" value="1"/>
</dbReference>
<dbReference type="InterPro" id="IPR029000">
    <property type="entry name" value="Cyclophilin-like_dom_sf"/>
</dbReference>
<dbReference type="PANTHER" id="PTHR11071:SF561">
    <property type="entry name" value="PEPTIDYL-PROLYL CIS-TRANS ISOMERASE D-RELATED"/>
    <property type="match status" value="1"/>
</dbReference>
<evidence type="ECO:0000256" key="5">
    <source>
        <dbReference type="SAM" id="SignalP"/>
    </source>
</evidence>
<dbReference type="GO" id="GO:0006457">
    <property type="term" value="P:protein folding"/>
    <property type="evidence" value="ECO:0007669"/>
    <property type="project" value="TreeGrafter"/>
</dbReference>
<dbReference type="PRINTS" id="PR00153">
    <property type="entry name" value="CSAPPISMRASE"/>
</dbReference>
<dbReference type="GO" id="GO:0016018">
    <property type="term" value="F:cyclosporin A binding"/>
    <property type="evidence" value="ECO:0007669"/>
    <property type="project" value="TreeGrafter"/>
</dbReference>
<feature type="chain" id="PRO_5029743390" description="peptidylprolyl isomerase" evidence="5">
    <location>
        <begin position="26"/>
        <end position="360"/>
    </location>
</feature>
<comment type="catalytic activity">
    <reaction evidence="1">
        <text>[protein]-peptidylproline (omega=180) = [protein]-peptidylproline (omega=0)</text>
        <dbReference type="Rhea" id="RHEA:16237"/>
        <dbReference type="Rhea" id="RHEA-COMP:10747"/>
        <dbReference type="Rhea" id="RHEA-COMP:10748"/>
        <dbReference type="ChEBI" id="CHEBI:83833"/>
        <dbReference type="ChEBI" id="CHEBI:83834"/>
        <dbReference type="EC" id="5.2.1.8"/>
    </reaction>
</comment>
<evidence type="ECO:0000259" key="6">
    <source>
        <dbReference type="PROSITE" id="PS50072"/>
    </source>
</evidence>
<dbReference type="EnsemblMetazoa" id="CLYHEMT001513.1">
    <property type="protein sequence ID" value="CLYHEMP001513.1"/>
    <property type="gene ID" value="CLYHEMG001513"/>
</dbReference>
<organism evidence="7 8">
    <name type="scientific">Clytia hemisphaerica</name>
    <dbReference type="NCBI Taxonomy" id="252671"/>
    <lineage>
        <taxon>Eukaryota</taxon>
        <taxon>Metazoa</taxon>
        <taxon>Cnidaria</taxon>
        <taxon>Hydrozoa</taxon>
        <taxon>Hydroidolina</taxon>
        <taxon>Leptothecata</taxon>
        <taxon>Obeliida</taxon>
        <taxon>Clytiidae</taxon>
        <taxon>Clytia</taxon>
    </lineage>
</organism>
<dbReference type="InterPro" id="IPR002130">
    <property type="entry name" value="Cyclophilin-type_PPIase_dom"/>
</dbReference>
<dbReference type="OrthoDB" id="6021634at2759"/>
<keyword evidence="3" id="KW-0697">Rotamase</keyword>
<evidence type="ECO:0000256" key="2">
    <source>
        <dbReference type="ARBA" id="ARBA00013194"/>
    </source>
</evidence>
<evidence type="ECO:0000313" key="7">
    <source>
        <dbReference type="EnsemblMetazoa" id="CLYHEMP001513.1"/>
    </source>
</evidence>
<evidence type="ECO:0000256" key="3">
    <source>
        <dbReference type="ARBA" id="ARBA00023110"/>
    </source>
</evidence>
<evidence type="ECO:0000256" key="1">
    <source>
        <dbReference type="ARBA" id="ARBA00000971"/>
    </source>
</evidence>
<feature type="domain" description="PPIase cyclophilin-type" evidence="6">
    <location>
        <begin position="178"/>
        <end position="336"/>
    </location>
</feature>
<dbReference type="FunFam" id="2.40.100.10:FF:000025">
    <property type="entry name" value="Peptidyl-prolyl cis-trans isomerase CYP19-2"/>
    <property type="match status" value="1"/>
</dbReference>
<dbReference type="EC" id="5.2.1.8" evidence="2"/>
<sequence length="360" mass="39233">MAEWQGNKKMLLVSCCALLVSVVYGRQIEDLQNLLNAGNVGLDDNHVVRDSGNELAGMIGKPSQDVSEAEFNKDVSSLAQAGIGKNFEAKDDYDSSIKELLNSFQADDKNGNVFHHGEEDSSFSAFGKNRNGLGALGSLEEELFLKQEEKARSRDGGIGGMGPSMYPCNDYEVTKEVTMGISIGGRKEGDLLIGLFGCAVPKTVANFVALANHEYGFGFRGSKFHRDIKDFMVQGGDITNGDGTGGKSIYGDHFADENFKITPNGPGWLCMANAGKDTNDSQFFITTADTPWLVGKHVCFGKLLDGWCTVDKVQNLRVDPSNNKPYEDVVITDSRSLDTKQFPVSQQPINPSTRNCNSYY</sequence>
<name>A0A7M5WQD6_9CNID</name>
<dbReference type="Gene3D" id="2.40.100.10">
    <property type="entry name" value="Cyclophilin-like"/>
    <property type="match status" value="1"/>
</dbReference>
<accession>A0A7M5WQD6</accession>
<keyword evidence="4" id="KW-0413">Isomerase</keyword>
<protein>
    <recommendedName>
        <fullName evidence="2">peptidylprolyl isomerase</fullName>
        <ecNumber evidence="2">5.2.1.8</ecNumber>
    </recommendedName>
</protein>
<dbReference type="GO" id="GO:0005737">
    <property type="term" value="C:cytoplasm"/>
    <property type="evidence" value="ECO:0007669"/>
    <property type="project" value="TreeGrafter"/>
</dbReference>
<dbReference type="GO" id="GO:0003755">
    <property type="term" value="F:peptidyl-prolyl cis-trans isomerase activity"/>
    <property type="evidence" value="ECO:0007669"/>
    <property type="project" value="UniProtKB-KW"/>
</dbReference>
<dbReference type="Proteomes" id="UP000594262">
    <property type="component" value="Unplaced"/>
</dbReference>